<dbReference type="InterPro" id="IPR000014">
    <property type="entry name" value="PAS"/>
</dbReference>
<dbReference type="Pfam" id="PF00158">
    <property type="entry name" value="Sigma54_activat"/>
    <property type="match status" value="1"/>
</dbReference>
<evidence type="ECO:0000259" key="8">
    <source>
        <dbReference type="PROSITE" id="PS50045"/>
    </source>
</evidence>
<dbReference type="InterPro" id="IPR025944">
    <property type="entry name" value="Sigma_54_int_dom_CS"/>
</dbReference>
<dbReference type="InterPro" id="IPR035965">
    <property type="entry name" value="PAS-like_dom_sf"/>
</dbReference>
<dbReference type="Gene3D" id="1.10.8.60">
    <property type="match status" value="1"/>
</dbReference>
<dbReference type="Gene3D" id="3.40.50.300">
    <property type="entry name" value="P-loop containing nucleotide triphosphate hydrolases"/>
    <property type="match status" value="1"/>
</dbReference>
<dbReference type="SMART" id="SM00091">
    <property type="entry name" value="PAS"/>
    <property type="match status" value="1"/>
</dbReference>
<keyword evidence="12" id="KW-1185">Reference proteome</keyword>
<dbReference type="CDD" id="cd00130">
    <property type="entry name" value="PAS"/>
    <property type="match status" value="1"/>
</dbReference>
<evidence type="ECO:0000259" key="10">
    <source>
        <dbReference type="PROSITE" id="PS50113"/>
    </source>
</evidence>
<keyword evidence="1" id="KW-0547">Nucleotide-binding</keyword>
<dbReference type="InterPro" id="IPR058031">
    <property type="entry name" value="AAA_lid_NorR"/>
</dbReference>
<dbReference type="FunFam" id="3.40.50.300:FF:000006">
    <property type="entry name" value="DNA-binding transcriptional regulator NtrC"/>
    <property type="match status" value="1"/>
</dbReference>
<feature type="domain" description="PAC" evidence="10">
    <location>
        <begin position="114"/>
        <end position="167"/>
    </location>
</feature>
<dbReference type="PROSITE" id="PS00676">
    <property type="entry name" value="SIGMA54_INTERACT_2"/>
    <property type="match status" value="1"/>
</dbReference>
<keyword evidence="5" id="KW-0238">DNA-binding</keyword>
<dbReference type="InterPro" id="IPR013767">
    <property type="entry name" value="PAS_fold"/>
</dbReference>
<dbReference type="InterPro" id="IPR030828">
    <property type="entry name" value="HTH_TyrR"/>
</dbReference>
<dbReference type="InterPro" id="IPR027417">
    <property type="entry name" value="P-loop_NTPase"/>
</dbReference>
<dbReference type="Gene3D" id="1.10.10.60">
    <property type="entry name" value="Homeodomain-like"/>
    <property type="match status" value="1"/>
</dbReference>
<evidence type="ECO:0000313" key="12">
    <source>
        <dbReference type="Proteomes" id="UP000320776"/>
    </source>
</evidence>
<evidence type="ECO:0000256" key="1">
    <source>
        <dbReference type="ARBA" id="ARBA00022741"/>
    </source>
</evidence>
<evidence type="ECO:0000256" key="2">
    <source>
        <dbReference type="ARBA" id="ARBA00022797"/>
    </source>
</evidence>
<dbReference type="SUPFAM" id="SSF46689">
    <property type="entry name" value="Homeodomain-like"/>
    <property type="match status" value="1"/>
</dbReference>
<evidence type="ECO:0000256" key="6">
    <source>
        <dbReference type="ARBA" id="ARBA00023163"/>
    </source>
</evidence>
<dbReference type="GO" id="GO:0003677">
    <property type="term" value="F:DNA binding"/>
    <property type="evidence" value="ECO:0007669"/>
    <property type="project" value="UniProtKB-KW"/>
</dbReference>
<dbReference type="PANTHER" id="PTHR32071">
    <property type="entry name" value="TRANSCRIPTIONAL REGULATORY PROTEIN"/>
    <property type="match status" value="1"/>
</dbReference>
<evidence type="ECO:0000256" key="5">
    <source>
        <dbReference type="ARBA" id="ARBA00023125"/>
    </source>
</evidence>
<dbReference type="PROSITE" id="PS50112">
    <property type="entry name" value="PAS"/>
    <property type="match status" value="1"/>
</dbReference>
<gene>
    <name evidence="11" type="primary">norR_15</name>
    <name evidence="11" type="ORF">SPTER_28460</name>
</gene>
<dbReference type="NCBIfam" id="TIGR00229">
    <property type="entry name" value="sensory_box"/>
    <property type="match status" value="1"/>
</dbReference>
<dbReference type="Pfam" id="PF18024">
    <property type="entry name" value="HTH_50"/>
    <property type="match status" value="1"/>
</dbReference>
<feature type="domain" description="PAS" evidence="9">
    <location>
        <begin position="47"/>
        <end position="128"/>
    </location>
</feature>
<dbReference type="InterPro" id="IPR003593">
    <property type="entry name" value="AAA+_ATPase"/>
</dbReference>
<dbReference type="Pfam" id="PF25601">
    <property type="entry name" value="AAA_lid_14"/>
    <property type="match status" value="1"/>
</dbReference>
<dbReference type="GO" id="GO:0006355">
    <property type="term" value="P:regulation of DNA-templated transcription"/>
    <property type="evidence" value="ECO:0007669"/>
    <property type="project" value="InterPro"/>
</dbReference>
<dbReference type="SUPFAM" id="SSF55785">
    <property type="entry name" value="PYP-like sensor domain (PAS domain)"/>
    <property type="match status" value="1"/>
</dbReference>
<dbReference type="InterPro" id="IPR025662">
    <property type="entry name" value="Sigma_54_int_dom_ATP-bd_1"/>
</dbReference>
<dbReference type="InterPro" id="IPR025943">
    <property type="entry name" value="Sigma_54_int_dom_ATP-bd_2"/>
</dbReference>
<dbReference type="AlphaFoldDB" id="A0A517DVW6"/>
<dbReference type="InterPro" id="IPR000700">
    <property type="entry name" value="PAS-assoc_C"/>
</dbReference>
<proteinExistence type="predicted"/>
<dbReference type="GO" id="GO:0005524">
    <property type="term" value="F:ATP binding"/>
    <property type="evidence" value="ECO:0007669"/>
    <property type="project" value="UniProtKB-KW"/>
</dbReference>
<sequence>MKNKIDSSEAILKELIARIEKQNWDISSHQELLAGLKKVLNELTEARELDFREIGDHLYDGIYITDGHGKTLYVNAAYTRITGIRPEEVVGKYVDELLTAGVYLNAVTPEVIKHKKQVNSMGESLRNGTKMLITGSPVLDAEGNVKKVVIIDREITDLLQMKSDLEASQKQIKAVEKDKIKSTLEVEHLRKLHLNKNLIGNSLETQQVIKSIQQVAGLDVTVLITGETGAGKEVVANEIYLHSARKNDPFIKVNCAAIPANLLEAELFGYARGAFTGAATTGKTGLFELADKGTIMLDEIGDMPMELQSKLLRVIQHKEITRIGGSKPVKLDVRILSATNCELKDLVKQGRFREDLYYRLNVFPIHIPPLRARNQDIETLARHFLGIYNAKYTKNTAIEPLGFEMMRQYSWPGNIRELQNIIERLVIVSDHDGTISNEQIGNLLNIHPSYMSELVVEEMGLKEIVSNIEKKTIEKALALCGSTRKAAKILKVDQSTIVKKAKRLGIVLRDEKTHQQ</sequence>
<keyword evidence="3" id="KW-0067">ATP-binding</keyword>
<dbReference type="RefSeq" id="WP_144350950.1">
    <property type="nucleotide sequence ID" value="NZ_CP036259.1"/>
</dbReference>
<dbReference type="InterPro" id="IPR002078">
    <property type="entry name" value="Sigma_54_int"/>
</dbReference>
<dbReference type="PROSITE" id="PS50045">
    <property type="entry name" value="SIGMA54_INTERACT_4"/>
    <property type="match status" value="1"/>
</dbReference>
<feature type="domain" description="Sigma-54 factor interaction" evidence="8">
    <location>
        <begin position="198"/>
        <end position="427"/>
    </location>
</feature>
<dbReference type="Proteomes" id="UP000320776">
    <property type="component" value="Chromosome"/>
</dbReference>
<accession>A0A517DVW6</accession>
<evidence type="ECO:0000259" key="9">
    <source>
        <dbReference type="PROSITE" id="PS50112"/>
    </source>
</evidence>
<keyword evidence="2" id="KW-0058">Aromatic hydrocarbons catabolism</keyword>
<dbReference type="SUPFAM" id="SSF52540">
    <property type="entry name" value="P-loop containing nucleoside triphosphate hydrolases"/>
    <property type="match status" value="1"/>
</dbReference>
<dbReference type="CDD" id="cd00009">
    <property type="entry name" value="AAA"/>
    <property type="match status" value="1"/>
</dbReference>
<dbReference type="SMART" id="SM00382">
    <property type="entry name" value="AAA"/>
    <property type="match status" value="1"/>
</dbReference>
<dbReference type="InterPro" id="IPR009057">
    <property type="entry name" value="Homeodomain-like_sf"/>
</dbReference>
<evidence type="ECO:0000256" key="7">
    <source>
        <dbReference type="ARBA" id="ARBA00029500"/>
    </source>
</evidence>
<dbReference type="Pfam" id="PF00989">
    <property type="entry name" value="PAS"/>
    <property type="match status" value="1"/>
</dbReference>
<dbReference type="KEGG" id="sted:SPTER_28460"/>
<dbReference type="OrthoDB" id="9803970at2"/>
<keyword evidence="4" id="KW-0805">Transcription regulation</keyword>
<dbReference type="EMBL" id="CP036259">
    <property type="protein sequence ID" value="QDR81463.1"/>
    <property type="molecule type" value="Genomic_DNA"/>
</dbReference>
<organism evidence="11 12">
    <name type="scientific">Sporomusa termitida</name>
    <dbReference type="NCBI Taxonomy" id="2377"/>
    <lineage>
        <taxon>Bacteria</taxon>
        <taxon>Bacillati</taxon>
        <taxon>Bacillota</taxon>
        <taxon>Negativicutes</taxon>
        <taxon>Selenomonadales</taxon>
        <taxon>Sporomusaceae</taxon>
        <taxon>Sporomusa</taxon>
    </lineage>
</organism>
<evidence type="ECO:0000313" key="11">
    <source>
        <dbReference type="EMBL" id="QDR81463.1"/>
    </source>
</evidence>
<protein>
    <recommendedName>
        <fullName evidence="7">HTH-type transcriptional regulatory protein TyrR</fullName>
    </recommendedName>
</protein>
<dbReference type="PROSITE" id="PS50113">
    <property type="entry name" value="PAC"/>
    <property type="match status" value="1"/>
</dbReference>
<dbReference type="PROSITE" id="PS00688">
    <property type="entry name" value="SIGMA54_INTERACT_3"/>
    <property type="match status" value="1"/>
</dbReference>
<dbReference type="PROSITE" id="PS00675">
    <property type="entry name" value="SIGMA54_INTERACT_1"/>
    <property type="match status" value="1"/>
</dbReference>
<name>A0A517DVW6_9FIRM</name>
<dbReference type="PANTHER" id="PTHR32071:SF57">
    <property type="entry name" value="C4-DICARBOXYLATE TRANSPORT TRANSCRIPTIONAL REGULATORY PROTEIN DCTD"/>
    <property type="match status" value="1"/>
</dbReference>
<dbReference type="Gene3D" id="3.30.450.20">
    <property type="entry name" value="PAS domain"/>
    <property type="match status" value="1"/>
</dbReference>
<evidence type="ECO:0000256" key="4">
    <source>
        <dbReference type="ARBA" id="ARBA00023015"/>
    </source>
</evidence>
<reference evidence="11 12" key="1">
    <citation type="submission" date="2019-02" db="EMBL/GenBank/DDBJ databases">
        <title>Closed genome of Sporomusa termitida DSM 4440.</title>
        <authorList>
            <person name="Poehlein A."/>
            <person name="Daniel R."/>
        </authorList>
    </citation>
    <scope>NUCLEOTIDE SEQUENCE [LARGE SCALE GENOMIC DNA]</scope>
    <source>
        <strain evidence="11 12">DSM 4440</strain>
    </source>
</reference>
<evidence type="ECO:0000256" key="3">
    <source>
        <dbReference type="ARBA" id="ARBA00022840"/>
    </source>
</evidence>
<keyword evidence="6" id="KW-0804">Transcription</keyword>